<reference evidence="5 6" key="2">
    <citation type="submission" date="2020-05" db="EMBL/GenBank/DDBJ databases">
        <authorList>
            <person name="Khan S.A."/>
            <person name="Jeon C.O."/>
            <person name="Chun B.H."/>
        </authorList>
    </citation>
    <scope>NUCLEOTIDE SEQUENCE [LARGE SCALE GENOMIC DNA]</scope>
    <source>
        <strain evidence="5 6">H242</strain>
    </source>
</reference>
<name>A0ABX6P5J7_9BURK</name>
<proteinExistence type="predicted"/>
<evidence type="ECO:0000256" key="3">
    <source>
        <dbReference type="ARBA" id="ARBA00023163"/>
    </source>
</evidence>
<dbReference type="InterPro" id="IPR036388">
    <property type="entry name" value="WH-like_DNA-bd_sf"/>
</dbReference>
<dbReference type="InterPro" id="IPR029016">
    <property type="entry name" value="GAF-like_dom_sf"/>
</dbReference>
<evidence type="ECO:0000313" key="6">
    <source>
        <dbReference type="Proteomes" id="UP000500826"/>
    </source>
</evidence>
<dbReference type="Gene3D" id="3.30.450.40">
    <property type="match status" value="1"/>
</dbReference>
<gene>
    <name evidence="5" type="ORF">HK414_24230</name>
</gene>
<keyword evidence="2" id="KW-0238">DNA-binding</keyword>
<accession>A0ABX6P5J7</accession>
<keyword evidence="1" id="KW-0805">Transcription regulation</keyword>
<dbReference type="Gene3D" id="1.10.10.10">
    <property type="entry name" value="Winged helix-like DNA-binding domain superfamily/Winged helix DNA-binding domain"/>
    <property type="match status" value="1"/>
</dbReference>
<dbReference type="Proteomes" id="UP000500826">
    <property type="component" value="Chromosome"/>
</dbReference>
<evidence type="ECO:0000313" key="5">
    <source>
        <dbReference type="EMBL" id="QJW85365.1"/>
    </source>
</evidence>
<dbReference type="InterPro" id="IPR014757">
    <property type="entry name" value="Tscrpt_reg_IclR_C"/>
</dbReference>
<protein>
    <submittedName>
        <fullName evidence="5">Helix-turn-helix domain-containing protein</fullName>
    </submittedName>
</protein>
<dbReference type="Pfam" id="PF01614">
    <property type="entry name" value="IclR_C"/>
    <property type="match status" value="1"/>
</dbReference>
<dbReference type="SUPFAM" id="SSF55781">
    <property type="entry name" value="GAF domain-like"/>
    <property type="match status" value="1"/>
</dbReference>
<dbReference type="InterPro" id="IPR036390">
    <property type="entry name" value="WH_DNA-bd_sf"/>
</dbReference>
<dbReference type="SMART" id="SM00346">
    <property type="entry name" value="HTH_ICLR"/>
    <property type="match status" value="1"/>
</dbReference>
<dbReference type="PROSITE" id="PS51078">
    <property type="entry name" value="ICLR_ED"/>
    <property type="match status" value="1"/>
</dbReference>
<dbReference type="InterPro" id="IPR050707">
    <property type="entry name" value="HTH_MetabolicPath_Reg"/>
</dbReference>
<sequence length="232" mass="24922">MRVLRFLQRHRNATVTDVAQALEVGTSSCYAILKTLQAHNPVAFDERAKTYSPGLGLLELGGSVSRDFASVHKARIQLTEYTRRTGLTTFVVARASHEHLLVVDKEEPGGEVRISIAVGTRFRITEGLSGRCFMAFLPEDESNALLKSVGLYPFAGMPAPTVTAYRKQLRAARENGYVVLIDSPVSGSNGVAAPIFDRDGRILFGVAAMGLSPALSAKAIQRPAPACAAPPN</sequence>
<evidence type="ECO:0000259" key="4">
    <source>
        <dbReference type="PROSITE" id="PS51078"/>
    </source>
</evidence>
<evidence type="ECO:0000256" key="1">
    <source>
        <dbReference type="ARBA" id="ARBA00023015"/>
    </source>
</evidence>
<evidence type="ECO:0000256" key="2">
    <source>
        <dbReference type="ARBA" id="ARBA00023125"/>
    </source>
</evidence>
<organism evidence="5 6">
    <name type="scientific">Ramlibacter terrae</name>
    <dbReference type="NCBI Taxonomy" id="2732511"/>
    <lineage>
        <taxon>Bacteria</taxon>
        <taxon>Pseudomonadati</taxon>
        <taxon>Pseudomonadota</taxon>
        <taxon>Betaproteobacteria</taxon>
        <taxon>Burkholderiales</taxon>
        <taxon>Comamonadaceae</taxon>
        <taxon>Ramlibacter</taxon>
    </lineage>
</organism>
<dbReference type="InterPro" id="IPR005471">
    <property type="entry name" value="Tscrpt_reg_IclR_N"/>
</dbReference>
<feature type="domain" description="IclR-ED" evidence="4">
    <location>
        <begin position="56"/>
        <end position="232"/>
    </location>
</feature>
<dbReference type="PANTHER" id="PTHR30136">
    <property type="entry name" value="HELIX-TURN-HELIX TRANSCRIPTIONAL REGULATOR, ICLR FAMILY"/>
    <property type="match status" value="1"/>
</dbReference>
<dbReference type="EMBL" id="CP053418">
    <property type="protein sequence ID" value="QJW85365.1"/>
    <property type="molecule type" value="Genomic_DNA"/>
</dbReference>
<dbReference type="PANTHER" id="PTHR30136:SF24">
    <property type="entry name" value="HTH-TYPE TRANSCRIPTIONAL REPRESSOR ALLR"/>
    <property type="match status" value="1"/>
</dbReference>
<keyword evidence="3" id="KW-0804">Transcription</keyword>
<dbReference type="Pfam" id="PF09339">
    <property type="entry name" value="HTH_IclR"/>
    <property type="match status" value="1"/>
</dbReference>
<dbReference type="SUPFAM" id="SSF46785">
    <property type="entry name" value="Winged helix' DNA-binding domain"/>
    <property type="match status" value="1"/>
</dbReference>
<keyword evidence="6" id="KW-1185">Reference proteome</keyword>
<reference evidence="5 6" key="1">
    <citation type="submission" date="2020-05" db="EMBL/GenBank/DDBJ databases">
        <title>Ramlibacter rhizophilus sp. nov., isolated from rhizosphere soil of national flower Mugunghwa from South Korea.</title>
        <authorList>
            <person name="Zheng-Fei Y."/>
            <person name="Huan T."/>
        </authorList>
    </citation>
    <scope>NUCLEOTIDE SEQUENCE [LARGE SCALE GENOMIC DNA]</scope>
    <source>
        <strain evidence="5 6">H242</strain>
    </source>
</reference>